<protein>
    <submittedName>
        <fullName evidence="1">Uncharacterized protein</fullName>
    </submittedName>
</protein>
<organism evidence="1">
    <name type="scientific">Vibrio vulnificus</name>
    <dbReference type="NCBI Taxonomy" id="672"/>
    <lineage>
        <taxon>Bacteria</taxon>
        <taxon>Pseudomonadati</taxon>
        <taxon>Pseudomonadota</taxon>
        <taxon>Gammaproteobacteria</taxon>
        <taxon>Vibrionales</taxon>
        <taxon>Vibrionaceae</taxon>
        <taxon>Vibrio</taxon>
    </lineage>
</organism>
<gene>
    <name evidence="1" type="ORF">I7730_16145</name>
</gene>
<dbReference type="Proteomes" id="UP000863257">
    <property type="component" value="Unassembled WGS sequence"/>
</dbReference>
<evidence type="ECO:0000313" key="1">
    <source>
        <dbReference type="EMBL" id="HAS8541315.1"/>
    </source>
</evidence>
<proteinExistence type="predicted"/>
<reference evidence="1" key="2">
    <citation type="submission" date="2019-01" db="EMBL/GenBank/DDBJ databases">
        <authorList>
            <consortium name="NCBI Pathogen Detection Project"/>
        </authorList>
    </citation>
    <scope>NUCLEOTIDE SEQUENCE</scope>
    <source>
        <strain evidence="1">BCW_3452</strain>
    </source>
</reference>
<dbReference type="AlphaFoldDB" id="A0A8H9TGR0"/>
<reference evidence="1" key="1">
    <citation type="journal article" date="2018" name="Genome Biol.">
        <title>SKESA: strategic k-mer extension for scrupulous assemblies.</title>
        <authorList>
            <person name="Souvorov A."/>
            <person name="Agarwala R."/>
            <person name="Lipman D.J."/>
        </authorList>
    </citation>
    <scope>NUCLEOTIDE SEQUENCE</scope>
    <source>
        <strain evidence="1">BCW_3452</strain>
    </source>
</reference>
<name>A0A8H9TGR0_VIBVL</name>
<dbReference type="EMBL" id="DACRBY010000020">
    <property type="protein sequence ID" value="HAS8541315.1"/>
    <property type="molecule type" value="Genomic_DNA"/>
</dbReference>
<sequence length="88" mass="10519">MSYEKAMSHSIRKSRKQSNNYFGFDTGTDSFKQSPESRALTCQMMEVSRWFKDRHSSERGSHYMRECIREAVVRLRDMRAQFFKQASH</sequence>
<accession>A0A8H9TGR0</accession>
<comment type="caution">
    <text evidence="1">The sequence shown here is derived from an EMBL/GenBank/DDBJ whole genome shotgun (WGS) entry which is preliminary data.</text>
</comment>